<keyword evidence="3" id="KW-0472">Membrane</keyword>
<dbReference type="PANTHER" id="PTHR39082">
    <property type="entry name" value="PHOSPHOLIPASE C-BETA-2-RELATED"/>
    <property type="match status" value="1"/>
</dbReference>
<dbReference type="InterPro" id="IPR052376">
    <property type="entry name" value="Oxidative_Scav/Glycosyltrans"/>
</dbReference>
<protein>
    <submittedName>
        <fullName evidence="4">Uncharacterized protein</fullName>
    </submittedName>
</protein>
<proteinExistence type="predicted"/>
<dbReference type="AlphaFoldDB" id="A0A821TXV7"/>
<feature type="transmembrane region" description="Helical" evidence="3">
    <location>
        <begin position="20"/>
        <end position="38"/>
    </location>
</feature>
<keyword evidence="1" id="KW-0175">Coiled coil</keyword>
<dbReference type="EMBL" id="CAJOBZ010000028">
    <property type="protein sequence ID" value="CAF4883069.1"/>
    <property type="molecule type" value="Genomic_DNA"/>
</dbReference>
<keyword evidence="3" id="KW-0812">Transmembrane</keyword>
<feature type="coiled-coil region" evidence="1">
    <location>
        <begin position="73"/>
        <end position="135"/>
    </location>
</feature>
<keyword evidence="3" id="KW-1133">Transmembrane helix</keyword>
<dbReference type="OrthoDB" id="5954868at2759"/>
<dbReference type="Proteomes" id="UP000663880">
    <property type="component" value="Unassembled WGS sequence"/>
</dbReference>
<gene>
    <name evidence="4" type="ORF">PMACD_LOCUS9785</name>
</gene>
<evidence type="ECO:0000256" key="3">
    <source>
        <dbReference type="SAM" id="Phobius"/>
    </source>
</evidence>
<organism evidence="4 5">
    <name type="scientific">Pieris macdunnoughi</name>
    <dbReference type="NCBI Taxonomy" id="345717"/>
    <lineage>
        <taxon>Eukaryota</taxon>
        <taxon>Metazoa</taxon>
        <taxon>Ecdysozoa</taxon>
        <taxon>Arthropoda</taxon>
        <taxon>Hexapoda</taxon>
        <taxon>Insecta</taxon>
        <taxon>Pterygota</taxon>
        <taxon>Neoptera</taxon>
        <taxon>Endopterygota</taxon>
        <taxon>Lepidoptera</taxon>
        <taxon>Glossata</taxon>
        <taxon>Ditrysia</taxon>
        <taxon>Papilionoidea</taxon>
        <taxon>Pieridae</taxon>
        <taxon>Pierinae</taxon>
        <taxon>Pieris</taxon>
    </lineage>
</organism>
<evidence type="ECO:0000256" key="2">
    <source>
        <dbReference type="SAM" id="MobiDB-lite"/>
    </source>
</evidence>
<accession>A0A821TXV7</accession>
<evidence type="ECO:0000313" key="5">
    <source>
        <dbReference type="Proteomes" id="UP000663880"/>
    </source>
</evidence>
<name>A0A821TXV7_9NEOP</name>
<evidence type="ECO:0000313" key="4">
    <source>
        <dbReference type="EMBL" id="CAF4883069.1"/>
    </source>
</evidence>
<comment type="caution">
    <text evidence="4">The sequence shown here is derived from an EMBL/GenBank/DDBJ whole genome shotgun (WGS) entry which is preliminary data.</text>
</comment>
<feature type="region of interest" description="Disordered" evidence="2">
    <location>
        <begin position="140"/>
        <end position="164"/>
    </location>
</feature>
<evidence type="ECO:0000256" key="1">
    <source>
        <dbReference type="SAM" id="Coils"/>
    </source>
</evidence>
<reference evidence="4" key="1">
    <citation type="submission" date="2021-02" db="EMBL/GenBank/DDBJ databases">
        <authorList>
            <person name="Steward A R."/>
        </authorList>
    </citation>
    <scope>NUCLEOTIDE SEQUENCE</scope>
</reference>
<sequence length="164" mass="18462">MHLHDKIFQWLGHIKLSRVILMVSVILFLVPLVTHYYLSKYESSSTLGLNAMHNLDSLADISTVNADDLKLRIKEMLRIKASVSTELRELEERRGRLQKEAALASAKADSVKAEYARASAELQRLRVSADQARLAQLEAIRRDSPELAPPDQILPSRPPPSFPP</sequence>
<keyword evidence="5" id="KW-1185">Reference proteome</keyword>
<dbReference type="PANTHER" id="PTHR39082:SF1">
    <property type="entry name" value="SCAVENGER RECEPTOR CLASS A MEMBER 3"/>
    <property type="match status" value="1"/>
</dbReference>